<reference evidence="1 2" key="1">
    <citation type="journal article" date="2022" name="Nat. Ecol. Evol.">
        <title>A masculinizing supergene underlies an exaggerated male reproductive morph in a spider.</title>
        <authorList>
            <person name="Hendrickx F."/>
            <person name="De Corte Z."/>
            <person name="Sonet G."/>
            <person name="Van Belleghem S.M."/>
            <person name="Kostlbacher S."/>
            <person name="Vangestel C."/>
        </authorList>
    </citation>
    <scope>NUCLEOTIDE SEQUENCE [LARGE SCALE GENOMIC DNA]</scope>
    <source>
        <strain evidence="1">W744_W776</strain>
    </source>
</reference>
<protein>
    <submittedName>
        <fullName evidence="1">Uncharacterized protein</fullName>
    </submittedName>
</protein>
<evidence type="ECO:0000313" key="1">
    <source>
        <dbReference type="EMBL" id="KAG8190274.1"/>
    </source>
</evidence>
<accession>A0AAV6V168</accession>
<comment type="caution">
    <text evidence="1">The sequence shown here is derived from an EMBL/GenBank/DDBJ whole genome shotgun (WGS) entry which is preliminary data.</text>
</comment>
<evidence type="ECO:0000313" key="2">
    <source>
        <dbReference type="Proteomes" id="UP000827092"/>
    </source>
</evidence>
<dbReference type="AlphaFoldDB" id="A0AAV6V168"/>
<organism evidence="1 2">
    <name type="scientific">Oedothorax gibbosus</name>
    <dbReference type="NCBI Taxonomy" id="931172"/>
    <lineage>
        <taxon>Eukaryota</taxon>
        <taxon>Metazoa</taxon>
        <taxon>Ecdysozoa</taxon>
        <taxon>Arthropoda</taxon>
        <taxon>Chelicerata</taxon>
        <taxon>Arachnida</taxon>
        <taxon>Araneae</taxon>
        <taxon>Araneomorphae</taxon>
        <taxon>Entelegynae</taxon>
        <taxon>Araneoidea</taxon>
        <taxon>Linyphiidae</taxon>
        <taxon>Erigoninae</taxon>
        <taxon>Oedothorax</taxon>
    </lineage>
</organism>
<name>A0AAV6V168_9ARAC</name>
<keyword evidence="2" id="KW-1185">Reference proteome</keyword>
<sequence>MICTILTLRHRSFPPQLPMLILPIRSAEKEREISSKKCTCLDRGDVTQNFTCAAFPAIHSRLLGAGSQTNLAQNIGTHIRRGAVEGTGTMLPTRYYRLRRAGIPEQLLNS</sequence>
<gene>
    <name evidence="1" type="ORF">JTE90_025788</name>
</gene>
<proteinExistence type="predicted"/>
<dbReference type="Proteomes" id="UP000827092">
    <property type="component" value="Unassembled WGS sequence"/>
</dbReference>
<dbReference type="EMBL" id="JAFNEN010000189">
    <property type="protein sequence ID" value="KAG8190274.1"/>
    <property type="molecule type" value="Genomic_DNA"/>
</dbReference>